<sequence length="305" mass="31768">MAALASAALPGAEPTRVRLLDDDGADLDVALVEDDGGARHVISVPRSPAAGADLEREAAALGLLARLAEPALGVRLPFVVPAVAGWTPLPEGGRAVVTTWVPGDQVDVVGLRPGALTTSLARALAVVHALPAAAVDEAGLPVWSASEVRGRRLSELDRAASTGRVPTRLLARWEQGLEEVRWWRFSPVVVHGDLDGTRVLTDGLAVTGVTGWGSLSVGDPADDLGWLAAAAPTESLEAVLVEHAEARHEPVDPALAARARLAGEMALARYLLHGVALEDDAVLDDATAMLEDLDASLDDGDELER</sequence>
<evidence type="ECO:0000259" key="1">
    <source>
        <dbReference type="Pfam" id="PF01636"/>
    </source>
</evidence>
<dbReference type="InterPro" id="IPR011009">
    <property type="entry name" value="Kinase-like_dom_sf"/>
</dbReference>
<dbReference type="SUPFAM" id="SSF56112">
    <property type="entry name" value="Protein kinase-like (PK-like)"/>
    <property type="match status" value="1"/>
</dbReference>
<organism evidence="2 3">
    <name type="scientific">Quadrisphaera setariae</name>
    <dbReference type="NCBI Taxonomy" id="2593304"/>
    <lineage>
        <taxon>Bacteria</taxon>
        <taxon>Bacillati</taxon>
        <taxon>Actinomycetota</taxon>
        <taxon>Actinomycetes</taxon>
        <taxon>Kineosporiales</taxon>
        <taxon>Kineosporiaceae</taxon>
        <taxon>Quadrisphaera</taxon>
    </lineage>
</organism>
<keyword evidence="2" id="KW-0808">Transferase</keyword>
<protein>
    <submittedName>
        <fullName evidence="2">Phosphotransferase</fullName>
    </submittedName>
</protein>
<dbReference type="Pfam" id="PF01636">
    <property type="entry name" value="APH"/>
    <property type="match status" value="1"/>
</dbReference>
<dbReference type="Gene3D" id="3.90.1200.10">
    <property type="match status" value="1"/>
</dbReference>
<name>A0A5C8ZBX8_9ACTN</name>
<proteinExistence type="predicted"/>
<dbReference type="EMBL" id="VKAC01000009">
    <property type="protein sequence ID" value="TXR55382.1"/>
    <property type="molecule type" value="Genomic_DNA"/>
</dbReference>
<dbReference type="AlphaFoldDB" id="A0A5C8ZBX8"/>
<dbReference type="Proteomes" id="UP000321234">
    <property type="component" value="Unassembled WGS sequence"/>
</dbReference>
<dbReference type="InterPro" id="IPR002575">
    <property type="entry name" value="Aminoglycoside_PTrfase"/>
</dbReference>
<feature type="domain" description="Aminoglycoside phosphotransferase" evidence="1">
    <location>
        <begin position="23"/>
        <end position="253"/>
    </location>
</feature>
<accession>A0A5C8ZBX8</accession>
<dbReference type="OrthoDB" id="3239865at2"/>
<comment type="caution">
    <text evidence="2">The sequence shown here is derived from an EMBL/GenBank/DDBJ whole genome shotgun (WGS) entry which is preliminary data.</text>
</comment>
<gene>
    <name evidence="2" type="ORF">FMM08_15365</name>
</gene>
<keyword evidence="3" id="KW-1185">Reference proteome</keyword>
<evidence type="ECO:0000313" key="3">
    <source>
        <dbReference type="Proteomes" id="UP000321234"/>
    </source>
</evidence>
<dbReference type="GO" id="GO:0016740">
    <property type="term" value="F:transferase activity"/>
    <property type="evidence" value="ECO:0007669"/>
    <property type="project" value="UniProtKB-KW"/>
</dbReference>
<evidence type="ECO:0000313" key="2">
    <source>
        <dbReference type="EMBL" id="TXR55382.1"/>
    </source>
</evidence>
<reference evidence="2 3" key="1">
    <citation type="submission" date="2019-07" db="EMBL/GenBank/DDBJ databases">
        <title>Quadrisphaera sp. strain DD2A genome sequencing and assembly.</title>
        <authorList>
            <person name="Kim I."/>
        </authorList>
    </citation>
    <scope>NUCLEOTIDE SEQUENCE [LARGE SCALE GENOMIC DNA]</scope>
    <source>
        <strain evidence="2 3">DD2A</strain>
    </source>
</reference>